<organism evidence="2">
    <name type="scientific">Sesamum calycinum</name>
    <dbReference type="NCBI Taxonomy" id="2727403"/>
    <lineage>
        <taxon>Eukaryota</taxon>
        <taxon>Viridiplantae</taxon>
        <taxon>Streptophyta</taxon>
        <taxon>Embryophyta</taxon>
        <taxon>Tracheophyta</taxon>
        <taxon>Spermatophyta</taxon>
        <taxon>Magnoliopsida</taxon>
        <taxon>eudicotyledons</taxon>
        <taxon>Gunneridae</taxon>
        <taxon>Pentapetalae</taxon>
        <taxon>asterids</taxon>
        <taxon>lamiids</taxon>
        <taxon>Lamiales</taxon>
        <taxon>Pedaliaceae</taxon>
        <taxon>Sesamum</taxon>
    </lineage>
</organism>
<feature type="region of interest" description="Disordered" evidence="1">
    <location>
        <begin position="177"/>
        <end position="210"/>
    </location>
</feature>
<comment type="caution">
    <text evidence="2">The sequence shown here is derived from an EMBL/GenBank/DDBJ whole genome shotgun (WGS) entry which is preliminary data.</text>
</comment>
<protein>
    <submittedName>
        <fullName evidence="2">Uncharacterized protein</fullName>
    </submittedName>
</protein>
<sequence length="328" mass="36201">MEITGAVERPMMEYSFPTADGTICSIAKPNVEANNFEIKPLIIQIIRSIVQFSSLPDEDLNKHLINFLEICDTFKFSILRQMTALKHMVNNSLQMVAAIGNGVPIGPCGACGQNGAFKSKLKADTRFQNQEASIRNLKVQVGQLVSLVSRRKEGQLPSDTEKNPMEQVNAITVKSGNIVGHDSPKEQVGEAQVQKEEETKGSPLKLNLDDVPPSRAWIDVQKGQLTLKVNDEHDIKEKHEEVPSFVHTGQEVKSKLQKGNFSAQSSEFLTARAHAPLPITNLQHYGATQHSPTDYPLSNSLPASPVTTPPISLQRSLMDKPGPFRSYR</sequence>
<evidence type="ECO:0000256" key="1">
    <source>
        <dbReference type="SAM" id="MobiDB-lite"/>
    </source>
</evidence>
<evidence type="ECO:0000313" key="2">
    <source>
        <dbReference type="EMBL" id="KAL0342662.1"/>
    </source>
</evidence>
<reference evidence="2" key="2">
    <citation type="journal article" date="2024" name="Plant">
        <title>Genomic evolution and insights into agronomic trait innovations of Sesamum species.</title>
        <authorList>
            <person name="Miao H."/>
            <person name="Wang L."/>
            <person name="Qu L."/>
            <person name="Liu H."/>
            <person name="Sun Y."/>
            <person name="Le M."/>
            <person name="Wang Q."/>
            <person name="Wei S."/>
            <person name="Zheng Y."/>
            <person name="Lin W."/>
            <person name="Duan Y."/>
            <person name="Cao H."/>
            <person name="Xiong S."/>
            <person name="Wang X."/>
            <person name="Wei L."/>
            <person name="Li C."/>
            <person name="Ma Q."/>
            <person name="Ju M."/>
            <person name="Zhao R."/>
            <person name="Li G."/>
            <person name="Mu C."/>
            <person name="Tian Q."/>
            <person name="Mei H."/>
            <person name="Zhang T."/>
            <person name="Gao T."/>
            <person name="Zhang H."/>
        </authorList>
    </citation>
    <scope>NUCLEOTIDE SEQUENCE</scope>
    <source>
        <strain evidence="2">KEN8</strain>
    </source>
</reference>
<dbReference type="AlphaFoldDB" id="A0AAW2NF69"/>
<gene>
    <name evidence="2" type="ORF">Scaly_1928800</name>
</gene>
<reference evidence="2" key="1">
    <citation type="submission" date="2020-06" db="EMBL/GenBank/DDBJ databases">
        <authorList>
            <person name="Li T."/>
            <person name="Hu X."/>
            <person name="Zhang T."/>
            <person name="Song X."/>
            <person name="Zhang H."/>
            <person name="Dai N."/>
            <person name="Sheng W."/>
            <person name="Hou X."/>
            <person name="Wei L."/>
        </authorList>
    </citation>
    <scope>NUCLEOTIDE SEQUENCE</scope>
    <source>
        <strain evidence="2">KEN8</strain>
        <tissue evidence="2">Leaf</tissue>
    </source>
</reference>
<feature type="region of interest" description="Disordered" evidence="1">
    <location>
        <begin position="285"/>
        <end position="328"/>
    </location>
</feature>
<feature type="compositionally biased region" description="Polar residues" evidence="1">
    <location>
        <begin position="285"/>
        <end position="315"/>
    </location>
</feature>
<proteinExistence type="predicted"/>
<dbReference type="EMBL" id="JACGWM010000011">
    <property type="protein sequence ID" value="KAL0342662.1"/>
    <property type="molecule type" value="Genomic_DNA"/>
</dbReference>
<name>A0AAW2NF69_9LAMI</name>
<feature type="compositionally biased region" description="Basic and acidic residues" evidence="1">
    <location>
        <begin position="182"/>
        <end position="200"/>
    </location>
</feature>
<accession>A0AAW2NF69</accession>